<dbReference type="InterPro" id="IPR050131">
    <property type="entry name" value="Peptidase_S8_subtilisin-like"/>
</dbReference>
<keyword evidence="10" id="KW-1185">Reference proteome</keyword>
<sequence length="471" mass="50123">MPIFSSISASKSVLLLLVVPVALAAPFDNFSSKRETGPSTQSDAPWHLARLTSTGPMLEGNDLQAGKPKTGDYKYPSSAGEGVDIYIVDTGVAIQANQNEFNGRASFLKGTIGDDGAIKLDKNGKPDPHGTKVAGMAGSASYGVAKKANIISVRDEDEFVGKIIEQHNKRKDQADFKGSVVNYSHGDLVTKEDIELDGRYYQKLIEQGIHVVMSAGNTAEDACGHAPSGANRYFPDFIAVGATDYRDWVWKNDDKSGSNFGDCVDIWAPGFNNPDINLEGHPLPNRISVFSQTSAAAGMTSGMIAVELSANPQFKLNPKGMKAHLLSIGFVGAVKDSNGNRMPRSILLGNKHLAGKQATSGPTARPPSESNGTSPNNGSSGTEPTANAPSSGTKSPGPASHLPKMRFITGSTVTAITFPGRAEEEFMEQHYIVQSFKGHKFQVEINKSLVTFNLCGPDMPAVAKETFMGIC</sequence>
<dbReference type="SUPFAM" id="SSF52743">
    <property type="entry name" value="Subtilisin-like"/>
    <property type="match status" value="1"/>
</dbReference>
<dbReference type="Proteomes" id="UP001365542">
    <property type="component" value="Unassembled WGS sequence"/>
</dbReference>
<evidence type="ECO:0000256" key="7">
    <source>
        <dbReference type="SAM" id="SignalP"/>
    </source>
</evidence>
<feature type="active site" description="Charge relay system" evidence="5">
    <location>
        <position position="89"/>
    </location>
</feature>
<organism evidence="9 10">
    <name type="scientific">Orbilia ellipsospora</name>
    <dbReference type="NCBI Taxonomy" id="2528407"/>
    <lineage>
        <taxon>Eukaryota</taxon>
        <taxon>Fungi</taxon>
        <taxon>Dikarya</taxon>
        <taxon>Ascomycota</taxon>
        <taxon>Pezizomycotina</taxon>
        <taxon>Orbiliomycetes</taxon>
        <taxon>Orbiliales</taxon>
        <taxon>Orbiliaceae</taxon>
        <taxon>Orbilia</taxon>
    </lineage>
</organism>
<evidence type="ECO:0000313" key="10">
    <source>
        <dbReference type="Proteomes" id="UP001365542"/>
    </source>
</evidence>
<dbReference type="InterPro" id="IPR015500">
    <property type="entry name" value="Peptidase_S8_subtilisin-rel"/>
</dbReference>
<evidence type="ECO:0000256" key="6">
    <source>
        <dbReference type="SAM" id="MobiDB-lite"/>
    </source>
</evidence>
<dbReference type="PANTHER" id="PTHR43806">
    <property type="entry name" value="PEPTIDASE S8"/>
    <property type="match status" value="1"/>
</dbReference>
<dbReference type="InterPro" id="IPR000209">
    <property type="entry name" value="Peptidase_S8/S53_dom"/>
</dbReference>
<keyword evidence="2 5" id="KW-0645">Protease</keyword>
<feature type="signal peptide" evidence="7">
    <location>
        <begin position="1"/>
        <end position="24"/>
    </location>
</feature>
<dbReference type="InterPro" id="IPR022398">
    <property type="entry name" value="Peptidase_S8_His-AS"/>
</dbReference>
<dbReference type="PANTHER" id="PTHR43806:SF66">
    <property type="entry name" value="SERIN ENDOPEPTIDASE"/>
    <property type="match status" value="1"/>
</dbReference>
<comment type="caution">
    <text evidence="9">The sequence shown here is derived from an EMBL/GenBank/DDBJ whole genome shotgun (WGS) entry which is preliminary data.</text>
</comment>
<feature type="active site" description="Charge relay system" evidence="5">
    <location>
        <position position="129"/>
    </location>
</feature>
<keyword evidence="4 5" id="KW-0720">Serine protease</keyword>
<feature type="compositionally biased region" description="Polar residues" evidence="6">
    <location>
        <begin position="384"/>
        <end position="394"/>
    </location>
</feature>
<gene>
    <name evidence="9" type="ORF">TWF694_004486</name>
</gene>
<evidence type="ECO:0000256" key="5">
    <source>
        <dbReference type="PROSITE-ProRule" id="PRU01240"/>
    </source>
</evidence>
<dbReference type="Gene3D" id="3.40.50.200">
    <property type="entry name" value="Peptidase S8/S53 domain"/>
    <property type="match status" value="1"/>
</dbReference>
<feature type="compositionally biased region" description="Low complexity" evidence="6">
    <location>
        <begin position="366"/>
        <end position="383"/>
    </location>
</feature>
<evidence type="ECO:0000256" key="1">
    <source>
        <dbReference type="ARBA" id="ARBA00011073"/>
    </source>
</evidence>
<dbReference type="PRINTS" id="PR00723">
    <property type="entry name" value="SUBTILISIN"/>
</dbReference>
<dbReference type="GO" id="GO:0004252">
    <property type="term" value="F:serine-type endopeptidase activity"/>
    <property type="evidence" value="ECO:0007669"/>
    <property type="project" value="UniProtKB-UniRule"/>
</dbReference>
<comment type="similarity">
    <text evidence="1 5">Belongs to the peptidase S8 family.</text>
</comment>
<reference evidence="9 10" key="1">
    <citation type="submission" date="2019-10" db="EMBL/GenBank/DDBJ databases">
        <authorList>
            <person name="Palmer J.M."/>
        </authorList>
    </citation>
    <scope>NUCLEOTIDE SEQUENCE [LARGE SCALE GENOMIC DNA]</scope>
    <source>
        <strain evidence="9 10">TWF694</strain>
    </source>
</reference>
<accession>A0AAV9WVA1</accession>
<dbReference type="AlphaFoldDB" id="A0AAV9WVA1"/>
<proteinExistence type="inferred from homology"/>
<protein>
    <recommendedName>
        <fullName evidence="8">Peptidase S8/S53 domain-containing protein</fullName>
    </recommendedName>
</protein>
<keyword evidence="3 5" id="KW-0378">Hydrolase</keyword>
<evidence type="ECO:0000256" key="4">
    <source>
        <dbReference type="ARBA" id="ARBA00022825"/>
    </source>
</evidence>
<evidence type="ECO:0000313" key="9">
    <source>
        <dbReference type="EMBL" id="KAK6527503.1"/>
    </source>
</evidence>
<evidence type="ECO:0000256" key="2">
    <source>
        <dbReference type="ARBA" id="ARBA00022670"/>
    </source>
</evidence>
<evidence type="ECO:0000256" key="3">
    <source>
        <dbReference type="ARBA" id="ARBA00022801"/>
    </source>
</evidence>
<dbReference type="EMBL" id="JAVHJO010000015">
    <property type="protein sequence ID" value="KAK6527503.1"/>
    <property type="molecule type" value="Genomic_DNA"/>
</dbReference>
<feature type="region of interest" description="Disordered" evidence="6">
    <location>
        <begin position="354"/>
        <end position="404"/>
    </location>
</feature>
<dbReference type="GO" id="GO:0006508">
    <property type="term" value="P:proteolysis"/>
    <property type="evidence" value="ECO:0007669"/>
    <property type="project" value="UniProtKB-KW"/>
</dbReference>
<evidence type="ECO:0000259" key="8">
    <source>
        <dbReference type="Pfam" id="PF00082"/>
    </source>
</evidence>
<feature type="domain" description="Peptidase S8/S53" evidence="8">
    <location>
        <begin position="80"/>
        <end position="326"/>
    </location>
</feature>
<dbReference type="Pfam" id="PF00082">
    <property type="entry name" value="Peptidase_S8"/>
    <property type="match status" value="1"/>
</dbReference>
<keyword evidence="7" id="KW-0732">Signal</keyword>
<dbReference type="InterPro" id="IPR036852">
    <property type="entry name" value="Peptidase_S8/S53_dom_sf"/>
</dbReference>
<feature type="active site" description="Charge relay system" evidence="5">
    <location>
        <position position="294"/>
    </location>
</feature>
<name>A0AAV9WVA1_9PEZI</name>
<feature type="chain" id="PRO_5043676279" description="Peptidase S8/S53 domain-containing protein" evidence="7">
    <location>
        <begin position="25"/>
        <end position="471"/>
    </location>
</feature>
<dbReference type="PROSITE" id="PS00137">
    <property type="entry name" value="SUBTILASE_HIS"/>
    <property type="match status" value="1"/>
</dbReference>
<dbReference type="PROSITE" id="PS51892">
    <property type="entry name" value="SUBTILASE"/>
    <property type="match status" value="1"/>
</dbReference>